<protein>
    <submittedName>
        <fullName evidence="2">Uncharacterized protein</fullName>
    </submittedName>
</protein>
<accession>A0A9J6DLA7</accession>
<sequence>MAWTALTATSQTQSCSEASSQTLLDCGDQGGRHCKTTHRKPLPTRQHHHLQAAATCTAGETAYATVPAVRSLRPRYRVTPAHRGLHPLRPPTPEGRPLQTPLCELRWGSFRNQFHLPMWQEEQRVTTLMAATPTLLSRCSVRAVVREERHEVLSYTAALKASPPPSSKAPGNPRTPPAPRYLNQPTASSTEVELPAAHPFTPAEDERDAHIRILVTALQYVIDYLPQDHPARELRTIAASPPPGVLRRE</sequence>
<evidence type="ECO:0000313" key="2">
    <source>
        <dbReference type="EMBL" id="KAH8022726.1"/>
    </source>
</evidence>
<dbReference type="Proteomes" id="UP000821866">
    <property type="component" value="Chromosome 6"/>
</dbReference>
<dbReference type="EMBL" id="JABSTU010000008">
    <property type="protein sequence ID" value="KAH8022726.1"/>
    <property type="molecule type" value="Genomic_DNA"/>
</dbReference>
<dbReference type="AlphaFoldDB" id="A0A9J6DLA7"/>
<evidence type="ECO:0000256" key="1">
    <source>
        <dbReference type="SAM" id="MobiDB-lite"/>
    </source>
</evidence>
<reference evidence="2" key="2">
    <citation type="submission" date="2021-09" db="EMBL/GenBank/DDBJ databases">
        <authorList>
            <person name="Jia N."/>
            <person name="Wang J."/>
            <person name="Shi W."/>
            <person name="Du L."/>
            <person name="Sun Y."/>
            <person name="Zhan W."/>
            <person name="Jiang J."/>
            <person name="Wang Q."/>
            <person name="Zhang B."/>
            <person name="Ji P."/>
            <person name="Sakyi L.B."/>
            <person name="Cui X."/>
            <person name="Yuan T."/>
            <person name="Jiang B."/>
            <person name="Yang W."/>
            <person name="Lam T.T.-Y."/>
            <person name="Chang Q."/>
            <person name="Ding S."/>
            <person name="Wang X."/>
            <person name="Zhu J."/>
            <person name="Ruan X."/>
            <person name="Zhao L."/>
            <person name="Wei J."/>
            <person name="Que T."/>
            <person name="Du C."/>
            <person name="Cheng J."/>
            <person name="Dai P."/>
            <person name="Han X."/>
            <person name="Huang E."/>
            <person name="Gao Y."/>
            <person name="Liu J."/>
            <person name="Shao H."/>
            <person name="Ye R."/>
            <person name="Li L."/>
            <person name="Wei W."/>
            <person name="Wang X."/>
            <person name="Wang C."/>
            <person name="Huo Q."/>
            <person name="Li W."/>
            <person name="Guo W."/>
            <person name="Chen H."/>
            <person name="Chen S."/>
            <person name="Zhou L."/>
            <person name="Zhou L."/>
            <person name="Ni X."/>
            <person name="Tian J."/>
            <person name="Zhou Y."/>
            <person name="Sheng Y."/>
            <person name="Liu T."/>
            <person name="Pan Y."/>
            <person name="Xia L."/>
            <person name="Li J."/>
            <person name="Zhao F."/>
            <person name="Cao W."/>
        </authorList>
    </citation>
    <scope>NUCLEOTIDE SEQUENCE</scope>
    <source>
        <strain evidence="2">Rmic-2018</strain>
        <tissue evidence="2">Larvae</tissue>
    </source>
</reference>
<evidence type="ECO:0000313" key="3">
    <source>
        <dbReference type="Proteomes" id="UP000821866"/>
    </source>
</evidence>
<feature type="compositionally biased region" description="Pro residues" evidence="1">
    <location>
        <begin position="162"/>
        <end position="179"/>
    </location>
</feature>
<organism evidence="2 3">
    <name type="scientific">Rhipicephalus microplus</name>
    <name type="common">Cattle tick</name>
    <name type="synonym">Boophilus microplus</name>
    <dbReference type="NCBI Taxonomy" id="6941"/>
    <lineage>
        <taxon>Eukaryota</taxon>
        <taxon>Metazoa</taxon>
        <taxon>Ecdysozoa</taxon>
        <taxon>Arthropoda</taxon>
        <taxon>Chelicerata</taxon>
        <taxon>Arachnida</taxon>
        <taxon>Acari</taxon>
        <taxon>Parasitiformes</taxon>
        <taxon>Ixodida</taxon>
        <taxon>Ixodoidea</taxon>
        <taxon>Ixodidae</taxon>
        <taxon>Rhipicephalinae</taxon>
        <taxon>Rhipicephalus</taxon>
        <taxon>Boophilus</taxon>
    </lineage>
</organism>
<proteinExistence type="predicted"/>
<keyword evidence="3" id="KW-1185">Reference proteome</keyword>
<name>A0A9J6DLA7_RHIMP</name>
<feature type="region of interest" description="Disordered" evidence="1">
    <location>
        <begin position="158"/>
        <end position="193"/>
    </location>
</feature>
<reference evidence="2" key="1">
    <citation type="journal article" date="2020" name="Cell">
        <title>Large-Scale Comparative Analyses of Tick Genomes Elucidate Their Genetic Diversity and Vector Capacities.</title>
        <authorList>
            <consortium name="Tick Genome and Microbiome Consortium (TIGMIC)"/>
            <person name="Jia N."/>
            <person name="Wang J."/>
            <person name="Shi W."/>
            <person name="Du L."/>
            <person name="Sun Y."/>
            <person name="Zhan W."/>
            <person name="Jiang J.F."/>
            <person name="Wang Q."/>
            <person name="Zhang B."/>
            <person name="Ji P."/>
            <person name="Bell-Sakyi L."/>
            <person name="Cui X.M."/>
            <person name="Yuan T.T."/>
            <person name="Jiang B.G."/>
            <person name="Yang W.F."/>
            <person name="Lam T.T."/>
            <person name="Chang Q.C."/>
            <person name="Ding S.J."/>
            <person name="Wang X.J."/>
            <person name="Zhu J.G."/>
            <person name="Ruan X.D."/>
            <person name="Zhao L."/>
            <person name="Wei J.T."/>
            <person name="Ye R.Z."/>
            <person name="Que T.C."/>
            <person name="Du C.H."/>
            <person name="Zhou Y.H."/>
            <person name="Cheng J.X."/>
            <person name="Dai P.F."/>
            <person name="Guo W.B."/>
            <person name="Han X.H."/>
            <person name="Huang E.J."/>
            <person name="Li L.F."/>
            <person name="Wei W."/>
            <person name="Gao Y.C."/>
            <person name="Liu J.Z."/>
            <person name="Shao H.Z."/>
            <person name="Wang X."/>
            <person name="Wang C.C."/>
            <person name="Yang T.C."/>
            <person name="Huo Q.B."/>
            <person name="Li W."/>
            <person name="Chen H.Y."/>
            <person name="Chen S.E."/>
            <person name="Zhou L.G."/>
            <person name="Ni X.B."/>
            <person name="Tian J.H."/>
            <person name="Sheng Y."/>
            <person name="Liu T."/>
            <person name="Pan Y.S."/>
            <person name="Xia L.Y."/>
            <person name="Li J."/>
            <person name="Zhao F."/>
            <person name="Cao W.C."/>
        </authorList>
    </citation>
    <scope>NUCLEOTIDE SEQUENCE</scope>
    <source>
        <strain evidence="2">Rmic-2018</strain>
    </source>
</reference>
<comment type="caution">
    <text evidence="2">The sequence shown here is derived from an EMBL/GenBank/DDBJ whole genome shotgun (WGS) entry which is preliminary data.</text>
</comment>
<gene>
    <name evidence="2" type="ORF">HPB51_002729</name>
</gene>